<reference evidence="5 6" key="1">
    <citation type="submission" date="2021-06" db="EMBL/GenBank/DDBJ databases">
        <title>44 bacteria genomes isolated from Dapeng, Shenzhen.</title>
        <authorList>
            <person name="Zheng W."/>
            <person name="Yu S."/>
            <person name="Huang Y."/>
        </authorList>
    </citation>
    <scope>NUCLEOTIDE SEQUENCE [LARGE SCALE GENOMIC DNA]</scope>
    <source>
        <strain evidence="5 6">DP5N14-6</strain>
    </source>
</reference>
<evidence type="ECO:0000256" key="2">
    <source>
        <dbReference type="ARBA" id="ARBA00022801"/>
    </source>
</evidence>
<keyword evidence="6" id="KW-1185">Reference proteome</keyword>
<evidence type="ECO:0000259" key="4">
    <source>
        <dbReference type="SMART" id="SM00796"/>
    </source>
</evidence>
<dbReference type="Gene3D" id="2.40.100.10">
    <property type="entry name" value="Cyclophilin-like"/>
    <property type="match status" value="1"/>
</dbReference>
<dbReference type="EMBL" id="JAHVHP010000001">
    <property type="protein sequence ID" value="MBY5949788.1"/>
    <property type="molecule type" value="Genomic_DNA"/>
</dbReference>
<dbReference type="SUPFAM" id="SSF50891">
    <property type="entry name" value="Cyclophilin-like"/>
    <property type="match status" value="1"/>
</dbReference>
<dbReference type="InterPro" id="IPR010016">
    <property type="entry name" value="PxpB"/>
</dbReference>
<evidence type="ECO:0000256" key="3">
    <source>
        <dbReference type="ARBA" id="ARBA00022840"/>
    </source>
</evidence>
<comment type="caution">
    <text evidence="5">The sequence shown here is derived from an EMBL/GenBank/DDBJ whole genome shotgun (WGS) entry which is preliminary data.</text>
</comment>
<feature type="domain" description="Carboxyltransferase" evidence="4">
    <location>
        <begin position="6"/>
        <end position="201"/>
    </location>
</feature>
<dbReference type="NCBIfam" id="TIGR00370">
    <property type="entry name" value="5-oxoprolinase subunit PxpB"/>
    <property type="match status" value="1"/>
</dbReference>
<keyword evidence="2 5" id="KW-0378">Hydrolase</keyword>
<proteinExistence type="predicted"/>
<evidence type="ECO:0000313" key="6">
    <source>
        <dbReference type="Proteomes" id="UP000766609"/>
    </source>
</evidence>
<dbReference type="Proteomes" id="UP000766609">
    <property type="component" value="Unassembled WGS sequence"/>
</dbReference>
<keyword evidence="3" id="KW-0067">ATP-binding</keyword>
<sequence length="230" mass="26390">MVVKRPELRKITPRIWELFWEEEPSSSLRNTRIGLKKWLENQYHSKLLEIRQGYQTISIVWKNEGPEDFYTSLPKCFNSEDLKPQTWEIPVCYGGKFGKDLDQLCKEKAISKENLIQIHSQSEYVLEFYGFLPGFMYLSGLHPDLISARKRIPDRKIDAGSVAIGGKQTGIYPLESPGGWHIIGKTPIQIFDKGQNPPVNPQPGDFIRFYPISEEEFDELSASAKILGQS</sequence>
<dbReference type="InterPro" id="IPR029000">
    <property type="entry name" value="Cyclophilin-like_dom_sf"/>
</dbReference>
<dbReference type="RefSeq" id="WP_222582942.1">
    <property type="nucleotide sequence ID" value="NZ_JAHVHP010000001.1"/>
</dbReference>
<accession>A0ABS7N0E3</accession>
<dbReference type="Pfam" id="PF02682">
    <property type="entry name" value="CT_C_D"/>
    <property type="match status" value="1"/>
</dbReference>
<dbReference type="GO" id="GO:0017168">
    <property type="term" value="F:5-oxoprolinase (ATP-hydrolyzing) activity"/>
    <property type="evidence" value="ECO:0007669"/>
    <property type="project" value="UniProtKB-EC"/>
</dbReference>
<name>A0ABS7N0E3_9BACT</name>
<dbReference type="InterPro" id="IPR003833">
    <property type="entry name" value="CT_C_D"/>
</dbReference>
<keyword evidence="1" id="KW-0547">Nucleotide-binding</keyword>
<dbReference type="EC" id="3.5.2.9" evidence="5"/>
<dbReference type="PANTHER" id="PTHR34698:SF2">
    <property type="entry name" value="5-OXOPROLINASE SUBUNIT B"/>
    <property type="match status" value="1"/>
</dbReference>
<protein>
    <submittedName>
        <fullName evidence="5">5-oxoprolinase subunit PxpB</fullName>
        <ecNumber evidence="5">3.5.2.9</ecNumber>
    </submittedName>
</protein>
<gene>
    <name evidence="5" type="primary">pxpB</name>
    <name evidence="5" type="ORF">KUV23_02325</name>
</gene>
<dbReference type="PANTHER" id="PTHR34698">
    <property type="entry name" value="5-OXOPROLINASE SUBUNIT B"/>
    <property type="match status" value="1"/>
</dbReference>
<dbReference type="SMART" id="SM00796">
    <property type="entry name" value="AHS1"/>
    <property type="match status" value="1"/>
</dbReference>
<evidence type="ECO:0000256" key="1">
    <source>
        <dbReference type="ARBA" id="ARBA00022741"/>
    </source>
</evidence>
<evidence type="ECO:0000313" key="5">
    <source>
        <dbReference type="EMBL" id="MBY5949788.1"/>
    </source>
</evidence>
<organism evidence="5 6">
    <name type="scientific">Algoriphagus marincola</name>
    <dbReference type="NCBI Taxonomy" id="264027"/>
    <lineage>
        <taxon>Bacteria</taxon>
        <taxon>Pseudomonadati</taxon>
        <taxon>Bacteroidota</taxon>
        <taxon>Cytophagia</taxon>
        <taxon>Cytophagales</taxon>
        <taxon>Cyclobacteriaceae</taxon>
        <taxon>Algoriphagus</taxon>
    </lineage>
</organism>